<keyword evidence="3 10" id="KW-1134">Transmembrane beta strand</keyword>
<keyword evidence="13" id="KW-1185">Reference proteome</keyword>
<keyword evidence="8" id="KW-0675">Receptor</keyword>
<dbReference type="GO" id="GO:0015344">
    <property type="term" value="F:siderophore uptake transmembrane transporter activity"/>
    <property type="evidence" value="ECO:0007669"/>
    <property type="project" value="TreeGrafter"/>
</dbReference>
<dbReference type="InterPro" id="IPR000531">
    <property type="entry name" value="Beta-barrel_TonB"/>
</dbReference>
<evidence type="ECO:0000259" key="11">
    <source>
        <dbReference type="Pfam" id="PF00593"/>
    </source>
</evidence>
<proteinExistence type="inferred from homology"/>
<dbReference type="Pfam" id="PF00593">
    <property type="entry name" value="TonB_dep_Rec_b-barrel"/>
    <property type="match status" value="1"/>
</dbReference>
<dbReference type="Gene3D" id="2.40.170.20">
    <property type="entry name" value="TonB-dependent receptor, beta-barrel domain"/>
    <property type="match status" value="1"/>
</dbReference>
<comment type="similarity">
    <text evidence="10">Belongs to the TonB-dependent receptor family.</text>
</comment>
<name>A0A1V9ENU5_9BACT</name>
<keyword evidence="2 10" id="KW-0813">Transport</keyword>
<comment type="caution">
    <text evidence="12">The sequence shown here is derived from an EMBL/GenBank/DDBJ whole genome shotgun (WGS) entry which is preliminary data.</text>
</comment>
<dbReference type="EMBL" id="LWBP01000240">
    <property type="protein sequence ID" value="OQP47818.1"/>
    <property type="molecule type" value="Genomic_DNA"/>
</dbReference>
<evidence type="ECO:0000256" key="6">
    <source>
        <dbReference type="ARBA" id="ARBA00023077"/>
    </source>
</evidence>
<keyword evidence="4 10" id="KW-0812">Transmembrane</keyword>
<dbReference type="RefSeq" id="WP_081170441.1">
    <property type="nucleotide sequence ID" value="NZ_LWBP01000240.1"/>
</dbReference>
<feature type="domain" description="TonB-dependent receptor-like beta-barrel" evidence="11">
    <location>
        <begin position="52"/>
        <end position="355"/>
    </location>
</feature>
<evidence type="ECO:0000256" key="4">
    <source>
        <dbReference type="ARBA" id="ARBA00022692"/>
    </source>
</evidence>
<keyword evidence="5" id="KW-0732">Signal</keyword>
<organism evidence="12 13">
    <name type="scientific">Niastella populi</name>
    <dbReference type="NCBI Taxonomy" id="550983"/>
    <lineage>
        <taxon>Bacteria</taxon>
        <taxon>Pseudomonadati</taxon>
        <taxon>Bacteroidota</taxon>
        <taxon>Chitinophagia</taxon>
        <taxon>Chitinophagales</taxon>
        <taxon>Chitinophagaceae</taxon>
        <taxon>Niastella</taxon>
    </lineage>
</organism>
<dbReference type="STRING" id="550983.A4R26_31780"/>
<dbReference type="InterPro" id="IPR036942">
    <property type="entry name" value="Beta-barrel_TonB_sf"/>
</dbReference>
<evidence type="ECO:0000256" key="7">
    <source>
        <dbReference type="ARBA" id="ARBA00023136"/>
    </source>
</evidence>
<dbReference type="Proteomes" id="UP000192276">
    <property type="component" value="Unassembled WGS sequence"/>
</dbReference>
<dbReference type="AlphaFoldDB" id="A0A1V9ENU5"/>
<dbReference type="GO" id="GO:0044718">
    <property type="term" value="P:siderophore transmembrane transport"/>
    <property type="evidence" value="ECO:0007669"/>
    <property type="project" value="TreeGrafter"/>
</dbReference>
<dbReference type="GO" id="GO:0009279">
    <property type="term" value="C:cell outer membrane"/>
    <property type="evidence" value="ECO:0007669"/>
    <property type="project" value="UniProtKB-SubCell"/>
</dbReference>
<evidence type="ECO:0000256" key="1">
    <source>
        <dbReference type="ARBA" id="ARBA00004571"/>
    </source>
</evidence>
<evidence type="ECO:0000256" key="10">
    <source>
        <dbReference type="PROSITE-ProRule" id="PRU01360"/>
    </source>
</evidence>
<dbReference type="OrthoDB" id="9764669at2"/>
<dbReference type="PANTHER" id="PTHR30069">
    <property type="entry name" value="TONB-DEPENDENT OUTER MEMBRANE RECEPTOR"/>
    <property type="match status" value="1"/>
</dbReference>
<sequence length="396" mass="44031">MIKVDEQISFPLARTINVLGGLTYELFNSIPKSVELAEPIDGNGAVEGTLLNSSTTYNPGGIPAKFYHLKYHNVGSFLQGQFTAFKKFAMTVGVRYDNNSRFGSTVNPRAGLIYNHSAKTTIKALYGTAYWAPSPQTSFEQYGSFYSTDSGRTYRSSFWYLPNPGLKPTTSQTAEISINHKVNQYLNLTLTGYYTHMRNLITSVPDNGNTHLYNNRYLGYPVDYIEVPFNAGTQKNYGGNLIVNSAFAIGASKFKAWTSISYVDGTVMESGPSSKIIEVHLPFVAPWQFRAGIDGHSGDFNYSVRVLHSGKQRLTGFADDANPHDRQLLPGFTLVNASAGYTWKERFTFFAKVQNALNQRYRNPLDVNLNDSNSITFHGSLQDPLRVMAGLTFSLL</sequence>
<comment type="subcellular location">
    <subcellularLocation>
        <location evidence="1 10">Cell outer membrane</location>
        <topology evidence="1 10">Multi-pass membrane protein</topology>
    </subcellularLocation>
</comment>
<gene>
    <name evidence="12" type="ORF">A4R26_31780</name>
</gene>
<protein>
    <recommendedName>
        <fullName evidence="11">TonB-dependent receptor-like beta-barrel domain-containing protein</fullName>
    </recommendedName>
</protein>
<dbReference type="InterPro" id="IPR039426">
    <property type="entry name" value="TonB-dep_rcpt-like"/>
</dbReference>
<evidence type="ECO:0000256" key="5">
    <source>
        <dbReference type="ARBA" id="ARBA00022729"/>
    </source>
</evidence>
<reference evidence="13" key="1">
    <citation type="submission" date="2016-04" db="EMBL/GenBank/DDBJ databases">
        <authorList>
            <person name="Chen L."/>
            <person name="Zhuang W."/>
            <person name="Wang G."/>
        </authorList>
    </citation>
    <scope>NUCLEOTIDE SEQUENCE [LARGE SCALE GENOMIC DNA]</scope>
    <source>
        <strain evidence="13">208</strain>
    </source>
</reference>
<evidence type="ECO:0000256" key="9">
    <source>
        <dbReference type="ARBA" id="ARBA00023237"/>
    </source>
</evidence>
<dbReference type="PROSITE" id="PS52016">
    <property type="entry name" value="TONB_DEPENDENT_REC_3"/>
    <property type="match status" value="1"/>
</dbReference>
<evidence type="ECO:0000256" key="8">
    <source>
        <dbReference type="ARBA" id="ARBA00023170"/>
    </source>
</evidence>
<dbReference type="PANTHER" id="PTHR30069:SF29">
    <property type="entry name" value="HEMOGLOBIN AND HEMOGLOBIN-HAPTOGLOBIN-BINDING PROTEIN 1-RELATED"/>
    <property type="match status" value="1"/>
</dbReference>
<accession>A0A1V9ENU5</accession>
<keyword evidence="7 10" id="KW-0472">Membrane</keyword>
<evidence type="ECO:0000256" key="3">
    <source>
        <dbReference type="ARBA" id="ARBA00022452"/>
    </source>
</evidence>
<keyword evidence="9 10" id="KW-0998">Cell outer membrane</keyword>
<keyword evidence="6" id="KW-0798">TonB box</keyword>
<evidence type="ECO:0000256" key="2">
    <source>
        <dbReference type="ARBA" id="ARBA00022448"/>
    </source>
</evidence>
<dbReference type="SUPFAM" id="SSF56935">
    <property type="entry name" value="Porins"/>
    <property type="match status" value="1"/>
</dbReference>
<evidence type="ECO:0000313" key="13">
    <source>
        <dbReference type="Proteomes" id="UP000192276"/>
    </source>
</evidence>
<evidence type="ECO:0000313" key="12">
    <source>
        <dbReference type="EMBL" id="OQP47818.1"/>
    </source>
</evidence>